<feature type="transmembrane region" description="Helical" evidence="2">
    <location>
        <begin position="289"/>
        <end position="309"/>
    </location>
</feature>
<dbReference type="AlphaFoldDB" id="A0A8S1JFS6"/>
<accession>A0A8S1JFS6</accession>
<feature type="compositionally biased region" description="Gly residues" evidence="1">
    <location>
        <begin position="141"/>
        <end position="153"/>
    </location>
</feature>
<dbReference type="Proteomes" id="UP000708148">
    <property type="component" value="Unassembled WGS sequence"/>
</dbReference>
<keyword evidence="2" id="KW-1133">Transmembrane helix</keyword>
<feature type="region of interest" description="Disordered" evidence="1">
    <location>
        <begin position="1"/>
        <end position="172"/>
    </location>
</feature>
<evidence type="ECO:0000313" key="3">
    <source>
        <dbReference type="EMBL" id="CAD7705346.1"/>
    </source>
</evidence>
<feature type="compositionally biased region" description="Gly residues" evidence="1">
    <location>
        <begin position="114"/>
        <end position="124"/>
    </location>
</feature>
<sequence>MLEMRRRDVGQPPPRGALLQGSAADAWGSPCWMSNSSPPDAPRPSGGLAWGDPGPGPSHRSPEPHARRSFAATVPLGRWAPPAQEKGGGWPGRRPPPPPRNSIFDEDGELGREAFGGGRPGGGLFSPDAQGPPAWRSSLGSGLGGEGSGGGGHACDFGSLRRRPDRQVGGDRRVANRGGMEQRIAEVRAGDYGGEGSVENRLVVGHFNDPSRMAVSEYSSIDPRKSVAALKKSKEYLEYIRLNGENPDEMEARLKVYQDLRKWDAELFRRCLEEPNPEEWVSANCPLSLLLSDYLVFVLGTAAVVAYHWCTGSNGLSWFPLLAWALVQIIPWCFSTTAVCWGGQCYWVAGRHEHLAPVWRVVCARILELLFVASTLGLGAFWSLKLKIWGPKGQSVAENWLDVHIIQELRGPVVVS</sequence>
<comment type="caution">
    <text evidence="3">The sequence shown here is derived from an EMBL/GenBank/DDBJ whole genome shotgun (WGS) entry which is preliminary data.</text>
</comment>
<dbReference type="EMBL" id="CAJHUC010003099">
    <property type="protein sequence ID" value="CAD7705346.1"/>
    <property type="molecule type" value="Genomic_DNA"/>
</dbReference>
<keyword evidence="2" id="KW-0812">Transmembrane</keyword>
<protein>
    <submittedName>
        <fullName evidence="3">Uncharacterized protein</fullName>
    </submittedName>
</protein>
<evidence type="ECO:0000313" key="4">
    <source>
        <dbReference type="Proteomes" id="UP000708148"/>
    </source>
</evidence>
<feature type="transmembrane region" description="Helical" evidence="2">
    <location>
        <begin position="321"/>
        <end position="341"/>
    </location>
</feature>
<gene>
    <name evidence="3" type="ORF">OSTQU699_LOCUS10701</name>
</gene>
<feature type="transmembrane region" description="Helical" evidence="2">
    <location>
        <begin position="362"/>
        <end position="384"/>
    </location>
</feature>
<organism evidence="3 4">
    <name type="scientific">Ostreobium quekettii</name>
    <dbReference type="NCBI Taxonomy" id="121088"/>
    <lineage>
        <taxon>Eukaryota</taxon>
        <taxon>Viridiplantae</taxon>
        <taxon>Chlorophyta</taxon>
        <taxon>core chlorophytes</taxon>
        <taxon>Ulvophyceae</taxon>
        <taxon>TCBD clade</taxon>
        <taxon>Bryopsidales</taxon>
        <taxon>Ostreobineae</taxon>
        <taxon>Ostreobiaceae</taxon>
        <taxon>Ostreobium</taxon>
    </lineage>
</organism>
<evidence type="ECO:0000256" key="2">
    <source>
        <dbReference type="SAM" id="Phobius"/>
    </source>
</evidence>
<evidence type="ECO:0000256" key="1">
    <source>
        <dbReference type="SAM" id="MobiDB-lite"/>
    </source>
</evidence>
<keyword evidence="2" id="KW-0472">Membrane</keyword>
<keyword evidence="4" id="KW-1185">Reference proteome</keyword>
<proteinExistence type="predicted"/>
<reference evidence="3" key="1">
    <citation type="submission" date="2020-12" db="EMBL/GenBank/DDBJ databases">
        <authorList>
            <person name="Iha C."/>
        </authorList>
    </citation>
    <scope>NUCLEOTIDE SEQUENCE</scope>
</reference>
<name>A0A8S1JFS6_9CHLO</name>